<dbReference type="PROSITE" id="PS50088">
    <property type="entry name" value="ANK_REPEAT"/>
    <property type="match status" value="3"/>
</dbReference>
<dbReference type="Proteomes" id="UP001248134">
    <property type="component" value="Unassembled WGS sequence"/>
</dbReference>
<name>A0AAJ2DMA6_9BACI</name>
<dbReference type="InterPro" id="IPR020941">
    <property type="entry name" value="SUFU-like_domain"/>
</dbReference>
<dbReference type="PANTHER" id="PTHR24171">
    <property type="entry name" value="ANKYRIN REPEAT DOMAIN-CONTAINING PROTEIN 39-RELATED"/>
    <property type="match status" value="1"/>
</dbReference>
<evidence type="ECO:0000259" key="4">
    <source>
        <dbReference type="Pfam" id="PF05076"/>
    </source>
</evidence>
<evidence type="ECO:0000256" key="2">
    <source>
        <dbReference type="ARBA" id="ARBA00023043"/>
    </source>
</evidence>
<dbReference type="EMBL" id="VLYX01000007">
    <property type="protein sequence ID" value="MDR4326158.1"/>
    <property type="molecule type" value="Genomic_DNA"/>
</dbReference>
<comment type="caution">
    <text evidence="5">The sequence shown here is derived from an EMBL/GenBank/DDBJ whole genome shotgun (WGS) entry which is preliminary data.</text>
</comment>
<reference evidence="5" key="1">
    <citation type="submission" date="2019-07" db="EMBL/GenBank/DDBJ databases">
        <title>Phylogenomic Reclassification of ATCC Bacillus Strains and Various Taxa within the Genus Bacillus.</title>
        <authorList>
            <person name="Riojas M.A."/>
            <person name="Frank A.M."/>
            <person name="Fenn S.L."/>
            <person name="King S.P."/>
            <person name="Brower S.M."/>
            <person name="Hazbon M.H."/>
        </authorList>
    </citation>
    <scope>NUCLEOTIDE SEQUENCE</scope>
    <source>
        <strain evidence="5">NR-12239</strain>
    </source>
</reference>
<dbReference type="Pfam" id="PF12796">
    <property type="entry name" value="Ank_2"/>
    <property type="match status" value="1"/>
</dbReference>
<evidence type="ECO:0000313" key="5">
    <source>
        <dbReference type="EMBL" id="MDR4326158.1"/>
    </source>
</evidence>
<dbReference type="Pfam" id="PF05076">
    <property type="entry name" value="SUFU"/>
    <property type="match status" value="1"/>
</dbReference>
<dbReference type="PANTHER" id="PTHR24171:SF9">
    <property type="entry name" value="ANKYRIN REPEAT DOMAIN-CONTAINING PROTEIN 39"/>
    <property type="match status" value="1"/>
</dbReference>
<feature type="domain" description="Suppressor of fused-like" evidence="4">
    <location>
        <begin position="209"/>
        <end position="377"/>
    </location>
</feature>
<accession>A0AAJ2DMA6</accession>
<dbReference type="SMART" id="SM00248">
    <property type="entry name" value="ANK"/>
    <property type="match status" value="3"/>
</dbReference>
<keyword evidence="1" id="KW-0677">Repeat</keyword>
<protein>
    <recommendedName>
        <fullName evidence="4">Suppressor of fused-like domain-containing protein</fullName>
    </recommendedName>
</protein>
<feature type="repeat" description="ANK" evidence="3">
    <location>
        <begin position="109"/>
        <end position="141"/>
    </location>
</feature>
<feature type="repeat" description="ANK" evidence="3">
    <location>
        <begin position="77"/>
        <end position="109"/>
    </location>
</feature>
<dbReference type="InterPro" id="IPR036770">
    <property type="entry name" value="Ankyrin_rpt-contain_sf"/>
</dbReference>
<dbReference type="SUPFAM" id="SSF48403">
    <property type="entry name" value="Ankyrin repeat"/>
    <property type="match status" value="1"/>
</dbReference>
<dbReference type="AlphaFoldDB" id="A0AAJ2DMA6"/>
<evidence type="ECO:0000256" key="3">
    <source>
        <dbReference type="PROSITE-ProRule" id="PRU00023"/>
    </source>
</evidence>
<sequence>MGGEIMNHIHIAKEIRSAIKLGNTERVVELIGNDIERLHMMTPFGTWLHVAASKGRIEIVKQLIALGADVNRNGGVYGGGAINEAASGGYIDIVTYLLSCGAKMDVTEPERNPLFGAISNGHVDIAEILIKSGIDSSVKYSGDRDALAFAREQGQTEMIQLLETVDESNSSVTNYDNQSKQNQILEHVAKYFGSPVTTISEIIPGSRVGIHIHIIPPSKENHFIMLVTTGMSDYPMDNSEEASEFKYAELIQKLPVDWPMNKEDLKDQNIYWPLGWLRKTAHIPHSYDGWLTEGVILPNGEPPQPFASHTKLSCIMVCKVQEKGLEKLVTSQGEIINFYSLVPIYEEERRLALEKGYKYVLNKMNEKGITDILDRKRVNVGI</sequence>
<dbReference type="Gene3D" id="1.25.40.20">
    <property type="entry name" value="Ankyrin repeat-containing domain"/>
    <property type="match status" value="1"/>
</dbReference>
<keyword evidence="2 3" id="KW-0040">ANK repeat</keyword>
<proteinExistence type="predicted"/>
<organism evidence="5 6">
    <name type="scientific">Bacillus pseudomycoides</name>
    <dbReference type="NCBI Taxonomy" id="64104"/>
    <lineage>
        <taxon>Bacteria</taxon>
        <taxon>Bacillati</taxon>
        <taxon>Bacillota</taxon>
        <taxon>Bacilli</taxon>
        <taxon>Bacillales</taxon>
        <taxon>Bacillaceae</taxon>
        <taxon>Bacillus</taxon>
        <taxon>Bacillus cereus group</taxon>
    </lineage>
</organism>
<dbReference type="InterPro" id="IPR002110">
    <property type="entry name" value="Ankyrin_rpt"/>
</dbReference>
<gene>
    <name evidence="5" type="ORF">FOS08_09400</name>
</gene>
<feature type="repeat" description="ANK" evidence="3">
    <location>
        <begin position="46"/>
        <end position="75"/>
    </location>
</feature>
<dbReference type="PROSITE" id="PS50297">
    <property type="entry name" value="ANK_REP_REGION"/>
    <property type="match status" value="1"/>
</dbReference>
<evidence type="ECO:0000256" key="1">
    <source>
        <dbReference type="ARBA" id="ARBA00022737"/>
    </source>
</evidence>
<evidence type="ECO:0000313" key="6">
    <source>
        <dbReference type="Proteomes" id="UP001248134"/>
    </source>
</evidence>